<gene>
    <name evidence="2" type="ORF">MRATA1EN1_LOCUS13645</name>
</gene>
<evidence type="ECO:0000256" key="1">
    <source>
        <dbReference type="SAM" id="MobiDB-lite"/>
    </source>
</evidence>
<accession>A0ABN8YTG6</accession>
<feature type="compositionally biased region" description="Basic and acidic residues" evidence="1">
    <location>
        <begin position="142"/>
        <end position="156"/>
    </location>
</feature>
<evidence type="ECO:0000313" key="2">
    <source>
        <dbReference type="EMBL" id="CAI9164683.1"/>
    </source>
</evidence>
<name>A0ABN8YTG6_RANTA</name>
<organism evidence="2 3">
    <name type="scientific">Rangifer tarandus platyrhynchus</name>
    <name type="common">Svalbard reindeer</name>
    <dbReference type="NCBI Taxonomy" id="3082113"/>
    <lineage>
        <taxon>Eukaryota</taxon>
        <taxon>Metazoa</taxon>
        <taxon>Chordata</taxon>
        <taxon>Craniata</taxon>
        <taxon>Vertebrata</taxon>
        <taxon>Euteleostomi</taxon>
        <taxon>Mammalia</taxon>
        <taxon>Eutheria</taxon>
        <taxon>Laurasiatheria</taxon>
        <taxon>Artiodactyla</taxon>
        <taxon>Ruminantia</taxon>
        <taxon>Pecora</taxon>
        <taxon>Cervidae</taxon>
        <taxon>Odocoileinae</taxon>
        <taxon>Rangifer</taxon>
    </lineage>
</organism>
<feature type="compositionally biased region" description="Low complexity" evidence="1">
    <location>
        <begin position="157"/>
        <end position="173"/>
    </location>
</feature>
<proteinExistence type="predicted"/>
<dbReference type="Proteomes" id="UP001176941">
    <property type="component" value="Chromosome 23"/>
</dbReference>
<evidence type="ECO:0000313" key="3">
    <source>
        <dbReference type="Proteomes" id="UP001176941"/>
    </source>
</evidence>
<sequence>MRRDTGLDEFRFSSSQCVQVGTCGPSTVTVAPTSALLSPVHDSWSLKGLPGLGVSSGPRLGDRMVPSVCKRTGPSGPEGPGASAPSPSLAGGGLPALGPRTRASRPPPAVQGRDPAPPRVASHWPARTPVRERGFESFIEGGEVRARPEPGLRRQGEAAPRGAGARWPPGGVRFSFYSFKSRPRRSEWRLPPRAPLCRPVREPRAVGNGYASPGARAPLSPARSPGAQRLNRRPLREPPRGRSGPGPLRELRSNEGHAVTSILRRLHGEGSPLTASDIPGAAERTAHPPLPFSRRAASRDPLEVPGPQLRPPAPAAETSGTFGESALNGPAVRGRAPDEGAS</sequence>
<feature type="compositionally biased region" description="Low complexity" evidence="1">
    <location>
        <begin position="80"/>
        <end position="89"/>
    </location>
</feature>
<reference evidence="2" key="1">
    <citation type="submission" date="2023-04" db="EMBL/GenBank/DDBJ databases">
        <authorList>
            <consortium name="ELIXIR-Norway"/>
        </authorList>
    </citation>
    <scope>NUCLEOTIDE SEQUENCE [LARGE SCALE GENOMIC DNA]</scope>
</reference>
<protein>
    <submittedName>
        <fullName evidence="2">Uncharacterized protein</fullName>
    </submittedName>
</protein>
<dbReference type="EMBL" id="OX459959">
    <property type="protein sequence ID" value="CAI9164683.1"/>
    <property type="molecule type" value="Genomic_DNA"/>
</dbReference>
<feature type="region of interest" description="Disordered" evidence="1">
    <location>
        <begin position="54"/>
        <end position="342"/>
    </location>
</feature>
<keyword evidence="3" id="KW-1185">Reference proteome</keyword>